<gene>
    <name evidence="2" type="ORF">SAMN05444267_100445</name>
</gene>
<keyword evidence="1" id="KW-1133">Transmembrane helix</keyword>
<keyword evidence="1" id="KW-0812">Transmembrane</keyword>
<dbReference type="OrthoDB" id="1255718at2"/>
<proteinExistence type="predicted"/>
<feature type="transmembrane region" description="Helical" evidence="1">
    <location>
        <begin position="116"/>
        <end position="136"/>
    </location>
</feature>
<keyword evidence="1" id="KW-0472">Membrane</keyword>
<evidence type="ECO:0000313" key="3">
    <source>
        <dbReference type="Proteomes" id="UP000184364"/>
    </source>
</evidence>
<keyword evidence="3" id="KW-1185">Reference proteome</keyword>
<dbReference type="RefSeq" id="WP_073290929.1">
    <property type="nucleotide sequence ID" value="NZ_FRAV01000004.1"/>
</dbReference>
<organism evidence="2 3">
    <name type="scientific">Chryseobacterium polytrichastri</name>
    <dbReference type="NCBI Taxonomy" id="1302687"/>
    <lineage>
        <taxon>Bacteria</taxon>
        <taxon>Pseudomonadati</taxon>
        <taxon>Bacteroidota</taxon>
        <taxon>Flavobacteriia</taxon>
        <taxon>Flavobacteriales</taxon>
        <taxon>Weeksellaceae</taxon>
        <taxon>Chryseobacterium group</taxon>
        <taxon>Chryseobacterium</taxon>
    </lineage>
</organism>
<dbReference type="Proteomes" id="UP000184364">
    <property type="component" value="Unassembled WGS sequence"/>
</dbReference>
<protein>
    <submittedName>
        <fullName evidence="2">Uncharacterized protein</fullName>
    </submittedName>
</protein>
<evidence type="ECO:0000256" key="1">
    <source>
        <dbReference type="SAM" id="Phobius"/>
    </source>
</evidence>
<dbReference type="EMBL" id="FRAV01000004">
    <property type="protein sequence ID" value="SHK44894.1"/>
    <property type="molecule type" value="Genomic_DNA"/>
</dbReference>
<feature type="transmembrane region" description="Helical" evidence="1">
    <location>
        <begin position="86"/>
        <end position="104"/>
    </location>
</feature>
<sequence>MKLNLNFEDAKIENAIRNSSKKKTIILDLADTTSWHREEDKLFYGRETKKKLEISRIKSPIGRFLPNLIIKFNKTDFQNPTIRLGFFWYFFMAFLMILFLALIVRIILDKSFNEDVIYMIFITLLSTSLFFIEYSLTKLTLNKLIKRIENQNS</sequence>
<accession>A0A1M6SJE7</accession>
<dbReference type="STRING" id="1302687.SAMN05444267_100445"/>
<evidence type="ECO:0000313" key="2">
    <source>
        <dbReference type="EMBL" id="SHK44894.1"/>
    </source>
</evidence>
<reference evidence="3" key="1">
    <citation type="submission" date="2016-11" db="EMBL/GenBank/DDBJ databases">
        <authorList>
            <person name="Varghese N."/>
            <person name="Submissions S."/>
        </authorList>
    </citation>
    <scope>NUCLEOTIDE SEQUENCE [LARGE SCALE GENOMIC DNA]</scope>
    <source>
        <strain evidence="3">DSM 26899</strain>
    </source>
</reference>
<name>A0A1M6SJE7_9FLAO</name>
<dbReference type="AlphaFoldDB" id="A0A1M6SJE7"/>